<dbReference type="Gene3D" id="3.40.50.1820">
    <property type="entry name" value="alpha/beta hydrolase"/>
    <property type="match status" value="1"/>
</dbReference>
<dbReference type="SUPFAM" id="SSF53474">
    <property type="entry name" value="alpha/beta-Hydrolases"/>
    <property type="match status" value="1"/>
</dbReference>
<reference evidence="3" key="1">
    <citation type="journal article" date="2019" name="Int. J. Syst. Evol. Microbiol.">
        <title>The Global Catalogue of Microorganisms (GCM) 10K type strain sequencing project: providing services to taxonomists for standard genome sequencing and annotation.</title>
        <authorList>
            <consortium name="The Broad Institute Genomics Platform"/>
            <consortium name="The Broad Institute Genome Sequencing Center for Infectious Disease"/>
            <person name="Wu L."/>
            <person name="Ma J."/>
        </authorList>
    </citation>
    <scope>NUCLEOTIDE SEQUENCE [LARGE SCALE GENOMIC DNA]</scope>
    <source>
        <strain evidence="3">JCM 4565</strain>
    </source>
</reference>
<accession>A0ABP3GVK2</accession>
<evidence type="ECO:0000259" key="1">
    <source>
        <dbReference type="Pfam" id="PF00561"/>
    </source>
</evidence>
<dbReference type="PRINTS" id="PR00111">
    <property type="entry name" value="ABHYDROLASE"/>
</dbReference>
<feature type="domain" description="AB hydrolase-1" evidence="1">
    <location>
        <begin position="8"/>
        <end position="172"/>
    </location>
</feature>
<protein>
    <recommendedName>
        <fullName evidence="1">AB hydrolase-1 domain-containing protein</fullName>
    </recommendedName>
</protein>
<dbReference type="InterPro" id="IPR050228">
    <property type="entry name" value="Carboxylesterase_BioH"/>
</dbReference>
<evidence type="ECO:0000313" key="3">
    <source>
        <dbReference type="Proteomes" id="UP001500063"/>
    </source>
</evidence>
<organism evidence="2 3">
    <name type="scientific">Streptomyces blastmyceticus</name>
    <dbReference type="NCBI Taxonomy" id="68180"/>
    <lineage>
        <taxon>Bacteria</taxon>
        <taxon>Bacillati</taxon>
        <taxon>Actinomycetota</taxon>
        <taxon>Actinomycetes</taxon>
        <taxon>Kitasatosporales</taxon>
        <taxon>Streptomycetaceae</taxon>
        <taxon>Streptomyces</taxon>
    </lineage>
</organism>
<evidence type="ECO:0000313" key="2">
    <source>
        <dbReference type="EMBL" id="GAA0353546.1"/>
    </source>
</evidence>
<dbReference type="Pfam" id="PF00561">
    <property type="entry name" value="Abhydrolase_1"/>
    <property type="match status" value="1"/>
</dbReference>
<dbReference type="PANTHER" id="PTHR43194">
    <property type="entry name" value="HYDROLASE ALPHA/BETA FOLD FAMILY"/>
    <property type="match status" value="1"/>
</dbReference>
<comment type="caution">
    <text evidence="2">The sequence shown here is derived from an EMBL/GenBank/DDBJ whole genome shotgun (WGS) entry which is preliminary data.</text>
</comment>
<proteinExistence type="predicted"/>
<dbReference type="InterPro" id="IPR000073">
    <property type="entry name" value="AB_hydrolase_1"/>
</dbReference>
<dbReference type="EMBL" id="BAAABW010000017">
    <property type="protein sequence ID" value="GAA0353546.1"/>
    <property type="molecule type" value="Genomic_DNA"/>
</dbReference>
<sequence length="188" mass="20014">MAAAVAEGLETFAIAGYSLGTAVAIRAATRHPERVTALVLTAPFARPNARLRLNAAHWRDLYVSGAHASLAQFLVPLALGASVLEAVPADDLDALVQATARTLPPGSAEHTDLVTRVDVREDLSRITVPTLVVSTTEDLLVTPDLHHEVADAIPGAELVGIRTGHLPFAERPDEWLGLITAFLDRPTR</sequence>
<name>A0ABP3GVK2_9ACTN</name>
<dbReference type="Proteomes" id="UP001500063">
    <property type="component" value="Unassembled WGS sequence"/>
</dbReference>
<gene>
    <name evidence="2" type="ORF">GCM10010319_33390</name>
</gene>
<dbReference type="PANTHER" id="PTHR43194:SF5">
    <property type="entry name" value="PIMELOYL-[ACYL-CARRIER PROTEIN] METHYL ESTER ESTERASE"/>
    <property type="match status" value="1"/>
</dbReference>
<keyword evidence="3" id="KW-1185">Reference proteome</keyword>
<dbReference type="InterPro" id="IPR029058">
    <property type="entry name" value="AB_hydrolase_fold"/>
</dbReference>